<dbReference type="InParanoid" id="A0A0U5JGA2"/>
<name>A0A0U5JGA2_9BACT</name>
<dbReference type="STRING" id="389348.PNK_1316"/>
<dbReference type="EMBL" id="LN879502">
    <property type="protein sequence ID" value="CUI16933.1"/>
    <property type="molecule type" value="Genomic_DNA"/>
</dbReference>
<accession>A0A0U5JGA2</accession>
<dbReference type="KEGG" id="pnl:PNK_1316"/>
<reference evidence="2" key="1">
    <citation type="submission" date="2015-09" db="EMBL/GenBank/DDBJ databases">
        <authorList>
            <person name="Bertelli C."/>
        </authorList>
    </citation>
    <scope>NUCLEOTIDE SEQUENCE [LARGE SCALE GENOMIC DNA]</scope>
    <source>
        <strain evidence="2">KNic</strain>
    </source>
</reference>
<dbReference type="PATRIC" id="fig|389348.3.peg.1474"/>
<proteinExistence type="predicted"/>
<sequence length="140" mass="15242">MKMALKSASFFLAFYLSLLTNFTYGDQAQSPKRSEATQAAIPTAARIHFGPGPRFMKVEHSYSRAHGSSSDKPAFKKTTHLNSLVRAGHKNSHQIHFGPGPSGLGAYHPTINSVRRTSYKGANLSMAKLKPSHAAMKGKK</sequence>
<evidence type="ECO:0000313" key="2">
    <source>
        <dbReference type="Proteomes" id="UP000069902"/>
    </source>
</evidence>
<protein>
    <submittedName>
        <fullName evidence="1">Uncharacterized protein</fullName>
    </submittedName>
</protein>
<dbReference type="AlphaFoldDB" id="A0A0U5JGA2"/>
<organism evidence="1 2">
    <name type="scientific">Candidatus Protochlamydia naegleriophila</name>
    <dbReference type="NCBI Taxonomy" id="389348"/>
    <lineage>
        <taxon>Bacteria</taxon>
        <taxon>Pseudomonadati</taxon>
        <taxon>Chlamydiota</taxon>
        <taxon>Chlamydiia</taxon>
        <taxon>Parachlamydiales</taxon>
        <taxon>Parachlamydiaceae</taxon>
        <taxon>Candidatus Protochlamydia</taxon>
    </lineage>
</organism>
<dbReference type="RefSeq" id="WP_032125666.1">
    <property type="nucleotide sequence ID" value="NZ_LN879502.1"/>
</dbReference>
<dbReference type="Proteomes" id="UP000069902">
    <property type="component" value="Chromosome cPNK"/>
</dbReference>
<keyword evidence="2" id="KW-1185">Reference proteome</keyword>
<evidence type="ECO:0000313" key="1">
    <source>
        <dbReference type="EMBL" id="CUI16933.1"/>
    </source>
</evidence>
<gene>
    <name evidence="1" type="ORF">PNK_1316</name>
</gene>